<dbReference type="RefSeq" id="YP_010669162.1">
    <property type="nucleotide sequence ID" value="NC_070959.1"/>
</dbReference>
<evidence type="ECO:0000313" key="2">
    <source>
        <dbReference type="Proteomes" id="UP000502617"/>
    </source>
</evidence>
<proteinExistence type="predicted"/>
<reference evidence="1 2" key="1">
    <citation type="submission" date="2020-03" db="EMBL/GenBank/DDBJ databases">
        <title>The Isolation and Genome Sequence of a Novel Cyanophage S-N03 from the Huanghai Sea, China.</title>
        <authorList>
            <person name="Jiang T."/>
        </authorList>
    </citation>
    <scope>NUCLEOTIDE SEQUENCE [LARGE SCALE GENOMIC DNA]</scope>
</reference>
<name>A0A6G8R5X2_9CAUD</name>
<dbReference type="Proteomes" id="UP000502617">
    <property type="component" value="Segment"/>
</dbReference>
<evidence type="ECO:0000313" key="1">
    <source>
        <dbReference type="EMBL" id="QIN96782.1"/>
    </source>
</evidence>
<dbReference type="GeneID" id="77945316"/>
<dbReference type="EMBL" id="MT162466">
    <property type="protein sequence ID" value="QIN96782.1"/>
    <property type="molecule type" value="Genomic_DNA"/>
</dbReference>
<sequence length="77" mass="9083">MNILSKTTGKFTFLTWNHEEVTFTDFQDIPEDVSEFASIICFLPDVPPPPHTLVEHEILYTWNQKFKVIMEKLRDGR</sequence>
<organism evidence="1 2">
    <name type="scientific">Synechococcus phage S-N03</name>
    <dbReference type="NCBI Taxonomy" id="2718943"/>
    <lineage>
        <taxon>Viruses</taxon>
        <taxon>Duplodnaviria</taxon>
        <taxon>Heunggongvirae</taxon>
        <taxon>Uroviricota</taxon>
        <taxon>Caudoviricetes</taxon>
        <taxon>Pantevenvirales</taxon>
        <taxon>Kyanoviridae</taxon>
        <taxon>Huanghaivirus</taxon>
        <taxon>Huanghaivirus snothree</taxon>
    </lineage>
</organism>
<protein>
    <submittedName>
        <fullName evidence="1">Uncharacterized protein</fullName>
    </submittedName>
</protein>
<accession>A0A6G8R5X2</accession>
<keyword evidence="2" id="KW-1185">Reference proteome</keyword>
<dbReference type="KEGG" id="vg:77945316"/>